<dbReference type="GO" id="GO:0004806">
    <property type="term" value="F:triacylglycerol lipase activity"/>
    <property type="evidence" value="ECO:0007669"/>
    <property type="project" value="TreeGrafter"/>
</dbReference>
<dbReference type="InterPro" id="IPR037460">
    <property type="entry name" value="SEST-like"/>
</dbReference>
<protein>
    <submittedName>
        <fullName evidence="5">Lysophospholipase L1-like esterase</fullName>
    </submittedName>
</protein>
<evidence type="ECO:0000256" key="3">
    <source>
        <dbReference type="SAM" id="SignalP"/>
    </source>
</evidence>
<evidence type="ECO:0000313" key="6">
    <source>
        <dbReference type="Proteomes" id="UP000589626"/>
    </source>
</evidence>
<dbReference type="Proteomes" id="UP000589626">
    <property type="component" value="Unassembled WGS sequence"/>
</dbReference>
<feature type="active site" evidence="1">
    <location>
        <position position="276"/>
    </location>
</feature>
<keyword evidence="6" id="KW-1185">Reference proteome</keyword>
<dbReference type="EMBL" id="JACHWR010000005">
    <property type="protein sequence ID" value="MBB3045123.1"/>
    <property type="molecule type" value="Genomic_DNA"/>
</dbReference>
<dbReference type="AlphaFoldDB" id="A0A7W4Z3I8"/>
<accession>A0A7W4Z3I8</accession>
<dbReference type="GO" id="GO:0019433">
    <property type="term" value="P:triglyceride catabolic process"/>
    <property type="evidence" value="ECO:0007669"/>
    <property type="project" value="TreeGrafter"/>
</dbReference>
<gene>
    <name evidence="5" type="ORF">FHU40_004976</name>
</gene>
<comment type="caution">
    <text evidence="5">The sequence shown here is derived from an EMBL/GenBank/DDBJ whole genome shotgun (WGS) entry which is preliminary data.</text>
</comment>
<evidence type="ECO:0000256" key="1">
    <source>
        <dbReference type="PIRSR" id="PIRSR637460-1"/>
    </source>
</evidence>
<feature type="domain" description="SGNH hydrolase-type esterase" evidence="4">
    <location>
        <begin position="48"/>
        <end position="277"/>
    </location>
</feature>
<feature type="active site" description="Nucleophile" evidence="1">
    <location>
        <position position="52"/>
    </location>
</feature>
<keyword evidence="2" id="KW-1015">Disulfide bond</keyword>
<feature type="disulfide bond" evidence="2">
    <location>
        <begin position="208"/>
        <end position="256"/>
    </location>
</feature>
<dbReference type="CDD" id="cd01823">
    <property type="entry name" value="SEST_like"/>
    <property type="match status" value="1"/>
</dbReference>
<feature type="signal peptide" evidence="3">
    <location>
        <begin position="1"/>
        <end position="21"/>
    </location>
</feature>
<dbReference type="SUPFAM" id="SSF52266">
    <property type="entry name" value="SGNH hydrolase"/>
    <property type="match status" value="1"/>
</dbReference>
<evidence type="ECO:0000259" key="4">
    <source>
        <dbReference type="Pfam" id="PF13472"/>
    </source>
</evidence>
<name>A0A7W4Z3I8_9ACTN</name>
<dbReference type="PANTHER" id="PTHR37981">
    <property type="entry name" value="LIPASE 2"/>
    <property type="match status" value="1"/>
</dbReference>
<dbReference type="PANTHER" id="PTHR37981:SF1">
    <property type="entry name" value="SGNH HYDROLASE-TYPE ESTERASE DOMAIN-CONTAINING PROTEIN"/>
    <property type="match status" value="1"/>
</dbReference>
<feature type="disulfide bond" evidence="2">
    <location>
        <begin position="145"/>
        <end position="158"/>
    </location>
</feature>
<dbReference type="Gene3D" id="3.40.50.1110">
    <property type="entry name" value="SGNH hydrolase"/>
    <property type="match status" value="1"/>
</dbReference>
<reference evidence="5 6" key="1">
    <citation type="submission" date="2020-08" db="EMBL/GenBank/DDBJ databases">
        <title>Sequencing the genomes of 1000 actinobacteria strains.</title>
        <authorList>
            <person name="Klenk H.-P."/>
        </authorList>
    </citation>
    <scope>NUCLEOTIDE SEQUENCE [LARGE SCALE GENOMIC DNA]</scope>
    <source>
        <strain evidence="5 6">DSM 105498</strain>
    </source>
</reference>
<evidence type="ECO:0000256" key="2">
    <source>
        <dbReference type="PIRSR" id="PIRSR637460-2"/>
    </source>
</evidence>
<dbReference type="RefSeq" id="WP_183595134.1">
    <property type="nucleotide sequence ID" value="NZ_JACHWR010000005.1"/>
</dbReference>
<keyword evidence="3" id="KW-0732">Signal</keyword>
<sequence length="294" mass="30078">MRSPAAALLLALAVLAGCSNAGDGPAPLPARATGDPTASPARYDRYVALGDSYTAAPLVAPTDTGTICLRSGVNYPALVAEALPGTALTDVSCSGASTANVRAAQRGMTGSVPPQLDAVRPRTDLVTIGLGGNDGSLFATLLGGCTRLAADDPAGGPCAARFAGELEPTLTTIRDRLVGVVDDVRERAPEARVLLVGYPQIVPASGTCPDLPLAAGDYAFARDVNHRLTEAVRAAAETADAEYVDVWAATEGHDICAAEPWINGRVTSADRALAYHPLAAEQLAVADLVLEAIR</sequence>
<feature type="chain" id="PRO_5030702863" evidence="3">
    <location>
        <begin position="22"/>
        <end position="294"/>
    </location>
</feature>
<proteinExistence type="predicted"/>
<dbReference type="Pfam" id="PF13472">
    <property type="entry name" value="Lipase_GDSL_2"/>
    <property type="match status" value="1"/>
</dbReference>
<organism evidence="5 6">
    <name type="scientific">Nocardioides soli</name>
    <dbReference type="NCBI Taxonomy" id="1036020"/>
    <lineage>
        <taxon>Bacteria</taxon>
        <taxon>Bacillati</taxon>
        <taxon>Actinomycetota</taxon>
        <taxon>Actinomycetes</taxon>
        <taxon>Propionibacteriales</taxon>
        <taxon>Nocardioidaceae</taxon>
        <taxon>Nocardioides</taxon>
    </lineage>
</organism>
<feature type="disulfide bond" evidence="2">
    <location>
        <begin position="68"/>
        <end position="93"/>
    </location>
</feature>
<dbReference type="InterPro" id="IPR013830">
    <property type="entry name" value="SGNH_hydro"/>
</dbReference>
<dbReference type="PROSITE" id="PS51257">
    <property type="entry name" value="PROKAR_LIPOPROTEIN"/>
    <property type="match status" value="1"/>
</dbReference>
<evidence type="ECO:0000313" key="5">
    <source>
        <dbReference type="EMBL" id="MBB3045123.1"/>
    </source>
</evidence>
<dbReference type="InterPro" id="IPR036514">
    <property type="entry name" value="SGNH_hydro_sf"/>
</dbReference>